<keyword evidence="4 6" id="KW-1133">Transmembrane helix</keyword>
<dbReference type="RefSeq" id="WP_089283175.1">
    <property type="nucleotide sequence ID" value="NZ_FZOJ01000010.1"/>
</dbReference>
<reference evidence="8 9" key="1">
    <citation type="submission" date="2017-06" db="EMBL/GenBank/DDBJ databases">
        <authorList>
            <person name="Kim H.J."/>
            <person name="Triplett B.A."/>
        </authorList>
    </citation>
    <scope>NUCLEOTIDE SEQUENCE [LARGE SCALE GENOMIC DNA]</scope>
    <source>
        <strain evidence="8 9">SCA</strain>
    </source>
</reference>
<feature type="transmembrane region" description="Helical" evidence="6">
    <location>
        <begin position="46"/>
        <end position="64"/>
    </location>
</feature>
<comment type="subcellular location">
    <subcellularLocation>
        <location evidence="1 6">Cell membrane</location>
        <topology evidence="1 6">Multi-pass membrane protein</topology>
    </subcellularLocation>
</comment>
<dbReference type="InterPro" id="IPR015414">
    <property type="entry name" value="TMEM64"/>
</dbReference>
<dbReference type="PANTHER" id="PTHR12677">
    <property type="entry name" value="GOLGI APPARATUS MEMBRANE PROTEIN TVP38-RELATED"/>
    <property type="match status" value="1"/>
</dbReference>
<evidence type="ECO:0000259" key="7">
    <source>
        <dbReference type="Pfam" id="PF09335"/>
    </source>
</evidence>
<dbReference type="InterPro" id="IPR032816">
    <property type="entry name" value="VTT_dom"/>
</dbReference>
<evidence type="ECO:0000313" key="8">
    <source>
        <dbReference type="EMBL" id="SNS46373.1"/>
    </source>
</evidence>
<evidence type="ECO:0000256" key="1">
    <source>
        <dbReference type="ARBA" id="ARBA00004651"/>
    </source>
</evidence>
<evidence type="ECO:0000256" key="4">
    <source>
        <dbReference type="ARBA" id="ARBA00022989"/>
    </source>
</evidence>
<dbReference type="EMBL" id="FZOJ01000010">
    <property type="protein sequence ID" value="SNS46373.1"/>
    <property type="molecule type" value="Genomic_DNA"/>
</dbReference>
<keyword evidence="3 6" id="KW-0812">Transmembrane</keyword>
<feature type="transmembrane region" description="Helical" evidence="6">
    <location>
        <begin position="162"/>
        <end position="180"/>
    </location>
</feature>
<keyword evidence="2 6" id="KW-1003">Cell membrane</keyword>
<keyword evidence="9" id="KW-1185">Reference proteome</keyword>
<dbReference type="PANTHER" id="PTHR12677:SF59">
    <property type="entry name" value="GOLGI APPARATUS MEMBRANE PROTEIN TVP38-RELATED"/>
    <property type="match status" value="1"/>
</dbReference>
<accession>A0A239EQS1</accession>
<gene>
    <name evidence="8" type="ORF">SAMN05446037_1010140</name>
</gene>
<evidence type="ECO:0000256" key="3">
    <source>
        <dbReference type="ARBA" id="ARBA00022692"/>
    </source>
</evidence>
<evidence type="ECO:0000256" key="2">
    <source>
        <dbReference type="ARBA" id="ARBA00022475"/>
    </source>
</evidence>
<sequence length="214" mass="24194">MKRKKIFTTVTLIITGILILLWFFYYRKNSSIQWDIETLQQTVEGFGIWGLLVFIGIAAIRPFLLFPNILIFIVGGLIYGTLLGSLAALIGAMLAFSLCYWLGGRFQQVFRKTVGEKNLIKLQNLQDKEIIRTLFIMRVTPAFPIDPISYGSGLAGMPFEKFFLGSLLGITPKIFLYTFLGDTIDNVFSIRTLVVYLLLSILAILPVVLQKKEI</sequence>
<dbReference type="Proteomes" id="UP000198304">
    <property type="component" value="Unassembled WGS sequence"/>
</dbReference>
<feature type="transmembrane region" description="Helical" evidence="6">
    <location>
        <begin position="70"/>
        <end position="103"/>
    </location>
</feature>
<proteinExistence type="inferred from homology"/>
<organism evidence="8 9">
    <name type="scientific">Anaerovirgula multivorans</name>
    <dbReference type="NCBI Taxonomy" id="312168"/>
    <lineage>
        <taxon>Bacteria</taxon>
        <taxon>Bacillati</taxon>
        <taxon>Bacillota</taxon>
        <taxon>Clostridia</taxon>
        <taxon>Peptostreptococcales</taxon>
        <taxon>Natronincolaceae</taxon>
        <taxon>Anaerovirgula</taxon>
    </lineage>
</organism>
<protein>
    <recommendedName>
        <fullName evidence="6">TVP38/TMEM64 family membrane protein</fullName>
    </recommendedName>
</protein>
<feature type="transmembrane region" description="Helical" evidence="6">
    <location>
        <begin position="186"/>
        <end position="209"/>
    </location>
</feature>
<feature type="transmembrane region" description="Helical" evidence="6">
    <location>
        <begin position="6"/>
        <end position="25"/>
    </location>
</feature>
<comment type="similarity">
    <text evidence="6">Belongs to the TVP38/TMEM64 family.</text>
</comment>
<dbReference type="OrthoDB" id="9812980at2"/>
<dbReference type="AlphaFoldDB" id="A0A239EQS1"/>
<evidence type="ECO:0000256" key="5">
    <source>
        <dbReference type="ARBA" id="ARBA00023136"/>
    </source>
</evidence>
<evidence type="ECO:0000256" key="6">
    <source>
        <dbReference type="RuleBase" id="RU366058"/>
    </source>
</evidence>
<name>A0A239EQS1_9FIRM</name>
<feature type="domain" description="VTT" evidence="7">
    <location>
        <begin position="67"/>
        <end position="182"/>
    </location>
</feature>
<keyword evidence="5 6" id="KW-0472">Membrane</keyword>
<evidence type="ECO:0000313" key="9">
    <source>
        <dbReference type="Proteomes" id="UP000198304"/>
    </source>
</evidence>
<dbReference type="Pfam" id="PF09335">
    <property type="entry name" value="VTT_dom"/>
    <property type="match status" value="1"/>
</dbReference>
<dbReference type="GO" id="GO:0005886">
    <property type="term" value="C:plasma membrane"/>
    <property type="evidence" value="ECO:0007669"/>
    <property type="project" value="UniProtKB-SubCell"/>
</dbReference>